<keyword evidence="3" id="KW-1185">Reference proteome</keyword>
<dbReference type="RefSeq" id="WP_338228234.1">
    <property type="nucleotide sequence ID" value="NZ_BTPE01000005.1"/>
</dbReference>
<dbReference type="Proteomes" id="UP001307705">
    <property type="component" value="Unassembled WGS sequence"/>
</dbReference>
<feature type="signal peptide" evidence="1">
    <location>
        <begin position="1"/>
        <end position="21"/>
    </location>
</feature>
<gene>
    <name evidence="2" type="ORF">Ataiwa_17140</name>
</gene>
<name>A0ABQ6Q366_9BACT</name>
<feature type="chain" id="PRO_5045827984" description="PsbP C-terminal domain-containing protein" evidence="1">
    <location>
        <begin position="22"/>
        <end position="226"/>
    </location>
</feature>
<evidence type="ECO:0008006" key="4">
    <source>
        <dbReference type="Google" id="ProtNLM"/>
    </source>
</evidence>
<dbReference type="EMBL" id="BTPE01000005">
    <property type="protein sequence ID" value="GMQ33442.1"/>
    <property type="molecule type" value="Genomic_DNA"/>
</dbReference>
<proteinExistence type="predicted"/>
<evidence type="ECO:0000256" key="1">
    <source>
        <dbReference type="SAM" id="SignalP"/>
    </source>
</evidence>
<organism evidence="2 3">
    <name type="scientific">Algoriphagus taiwanensis</name>
    <dbReference type="NCBI Taxonomy" id="1445656"/>
    <lineage>
        <taxon>Bacteria</taxon>
        <taxon>Pseudomonadati</taxon>
        <taxon>Bacteroidota</taxon>
        <taxon>Cytophagia</taxon>
        <taxon>Cytophagales</taxon>
        <taxon>Cyclobacteriaceae</taxon>
        <taxon>Algoriphagus</taxon>
    </lineage>
</organism>
<accession>A0ABQ6Q366</accession>
<evidence type="ECO:0000313" key="2">
    <source>
        <dbReference type="EMBL" id="GMQ33442.1"/>
    </source>
</evidence>
<keyword evidence="1" id="KW-0732">Signal</keyword>
<protein>
    <recommendedName>
        <fullName evidence="4">PsbP C-terminal domain-containing protein</fullName>
    </recommendedName>
</protein>
<evidence type="ECO:0000313" key="3">
    <source>
        <dbReference type="Proteomes" id="UP001307705"/>
    </source>
</evidence>
<comment type="caution">
    <text evidence="2">The sequence shown here is derived from an EMBL/GenBank/DDBJ whole genome shotgun (WGS) entry which is preliminary data.</text>
</comment>
<reference evidence="2 3" key="1">
    <citation type="submission" date="2023-08" db="EMBL/GenBank/DDBJ databases">
        <title>Draft genome sequence of Algoriphagus taiwanensis.</title>
        <authorList>
            <person name="Takatani N."/>
            <person name="Hosokawa M."/>
            <person name="Sawabe T."/>
        </authorList>
    </citation>
    <scope>NUCLEOTIDE SEQUENCE [LARGE SCALE GENOMIC DNA]</scope>
    <source>
        <strain evidence="2 3">JCM 19755</strain>
    </source>
</reference>
<sequence length="226" mass="25843">MKKTSSFLFLFILFGIHSAFSQIKAVTENGDTIYVYNDGTWSYELRESSSQSGSMDFLNEIVEVETIDASFTTPASSKDKVKNAMDQFQIFFNSEDWRRVPPATLNDEAEFAFESKFSDVWSVVISEETPIEKETLFKIARKNMEDNTGTKPETISLTQFKVNGQDILRGVLRASFSGITFVFDTYYYSDERGSVQFTTWSSEAVWKKNEEKIQDLLKGFEVIGLE</sequence>